<protein>
    <submittedName>
        <fullName evidence="2">Uncharacterized protein</fullName>
    </submittedName>
</protein>
<name>A0ABV5M9E2_9ACTN</name>
<sequence length="84" mass="8457">MCTLDAAAALTSTPCQLNELGDSIGPACDAIQLAAEIVRPEVKPAELRTGPGLRLDGDRPDGVDDPAGTALQPYPGVCGSAPAL</sequence>
<proteinExistence type="predicted"/>
<dbReference type="Proteomes" id="UP001589608">
    <property type="component" value="Unassembled WGS sequence"/>
</dbReference>
<gene>
    <name evidence="2" type="ORF">ACFFTR_20580</name>
</gene>
<comment type="caution">
    <text evidence="2">The sequence shown here is derived from an EMBL/GenBank/DDBJ whole genome shotgun (WGS) entry which is preliminary data.</text>
</comment>
<evidence type="ECO:0000313" key="2">
    <source>
        <dbReference type="EMBL" id="MFB9445479.1"/>
    </source>
</evidence>
<dbReference type="RefSeq" id="WP_223103833.1">
    <property type="nucleotide sequence ID" value="NZ_CP061913.1"/>
</dbReference>
<evidence type="ECO:0000313" key="3">
    <source>
        <dbReference type="Proteomes" id="UP001589608"/>
    </source>
</evidence>
<feature type="region of interest" description="Disordered" evidence="1">
    <location>
        <begin position="47"/>
        <end position="84"/>
    </location>
</feature>
<keyword evidence="3" id="KW-1185">Reference proteome</keyword>
<evidence type="ECO:0000256" key="1">
    <source>
        <dbReference type="SAM" id="MobiDB-lite"/>
    </source>
</evidence>
<dbReference type="EMBL" id="JBHMCA010000042">
    <property type="protein sequence ID" value="MFB9445479.1"/>
    <property type="molecule type" value="Genomic_DNA"/>
</dbReference>
<accession>A0ABV5M9E2</accession>
<organism evidence="2 3">
    <name type="scientific">Dactylosporangium vinaceum</name>
    <dbReference type="NCBI Taxonomy" id="53362"/>
    <lineage>
        <taxon>Bacteria</taxon>
        <taxon>Bacillati</taxon>
        <taxon>Actinomycetota</taxon>
        <taxon>Actinomycetes</taxon>
        <taxon>Micromonosporales</taxon>
        <taxon>Micromonosporaceae</taxon>
        <taxon>Dactylosporangium</taxon>
    </lineage>
</organism>
<reference evidence="2 3" key="1">
    <citation type="submission" date="2024-09" db="EMBL/GenBank/DDBJ databases">
        <authorList>
            <person name="Sun Q."/>
            <person name="Mori K."/>
        </authorList>
    </citation>
    <scope>NUCLEOTIDE SEQUENCE [LARGE SCALE GENOMIC DNA]</scope>
    <source>
        <strain evidence="2 3">JCM 3307</strain>
    </source>
</reference>